<proteinExistence type="predicted"/>
<protein>
    <submittedName>
        <fullName evidence="3">Uncharacterized protein</fullName>
    </submittedName>
</protein>
<comment type="caution">
    <text evidence="3">The sequence shown here is derived from an EMBL/GenBank/DDBJ whole genome shotgun (WGS) entry which is preliminary data.</text>
</comment>
<keyword evidence="2" id="KW-0732">Signal</keyword>
<keyword evidence="4" id="KW-1185">Reference proteome</keyword>
<accession>A0ABS4QXA2</accession>
<evidence type="ECO:0000256" key="1">
    <source>
        <dbReference type="SAM" id="MobiDB-lite"/>
    </source>
</evidence>
<dbReference type="EMBL" id="JAGILA010000002">
    <property type="protein sequence ID" value="MBP2235285.1"/>
    <property type="molecule type" value="Genomic_DNA"/>
</dbReference>
<feature type="chain" id="PRO_5046782943" evidence="2">
    <location>
        <begin position="20"/>
        <end position="290"/>
    </location>
</feature>
<organism evidence="3 4">
    <name type="scientific">Sinorhizobium kostiense</name>
    <dbReference type="NCBI Taxonomy" id="76747"/>
    <lineage>
        <taxon>Bacteria</taxon>
        <taxon>Pseudomonadati</taxon>
        <taxon>Pseudomonadota</taxon>
        <taxon>Alphaproteobacteria</taxon>
        <taxon>Hyphomicrobiales</taxon>
        <taxon>Rhizobiaceae</taxon>
        <taxon>Sinorhizobium/Ensifer group</taxon>
        <taxon>Sinorhizobium</taxon>
    </lineage>
</organism>
<evidence type="ECO:0000313" key="4">
    <source>
        <dbReference type="Proteomes" id="UP000730739"/>
    </source>
</evidence>
<evidence type="ECO:0000313" key="3">
    <source>
        <dbReference type="EMBL" id="MBP2235285.1"/>
    </source>
</evidence>
<gene>
    <name evidence="3" type="ORF">J2Z31_001777</name>
</gene>
<name>A0ABS4QXA2_9HYPH</name>
<feature type="signal peptide" evidence="2">
    <location>
        <begin position="1"/>
        <end position="19"/>
    </location>
</feature>
<feature type="compositionally biased region" description="Polar residues" evidence="1">
    <location>
        <begin position="190"/>
        <end position="202"/>
    </location>
</feature>
<dbReference type="Proteomes" id="UP000730739">
    <property type="component" value="Unassembled WGS sequence"/>
</dbReference>
<evidence type="ECO:0000256" key="2">
    <source>
        <dbReference type="SAM" id="SignalP"/>
    </source>
</evidence>
<sequence>MKRTLLALALFSIPAIAVAGDPYGQWSIKVQCSYGSGSYLFNIDENGQFQGSINGRITSGRISGVSVQFTTSNFLNSVNFTGSISPDGNSMTGQYTQATWSQPCTWNAAKVAGYRQEPRTSENQYRKDAAEAIQIAKEMAKRCTYADQMAAADQLQRAASAYRSIGDQRRLTQVNAAITKITKDGGTADQCAQRQKGTSSRNKVAASPPKSNKKPTSSQCNKANDWALQLIKSHPDQSKFARDSVEQLGCKPAFSAMPTSCKLKDQLRWQRQRLTEAQIAREKRRLNCSG</sequence>
<reference evidence="3 4" key="1">
    <citation type="submission" date="2021-03" db="EMBL/GenBank/DDBJ databases">
        <title>Genomic Encyclopedia of Type Strains, Phase IV (KMG-IV): sequencing the most valuable type-strain genomes for metagenomic binning, comparative biology and taxonomic classification.</title>
        <authorList>
            <person name="Goeker M."/>
        </authorList>
    </citation>
    <scope>NUCLEOTIDE SEQUENCE [LARGE SCALE GENOMIC DNA]</scope>
    <source>
        <strain evidence="3 4">DSM 13372</strain>
    </source>
</reference>
<feature type="compositionally biased region" description="Low complexity" evidence="1">
    <location>
        <begin position="207"/>
        <end position="218"/>
    </location>
</feature>
<feature type="region of interest" description="Disordered" evidence="1">
    <location>
        <begin position="185"/>
        <end position="220"/>
    </location>
</feature>
<dbReference type="RefSeq" id="WP_209601513.1">
    <property type="nucleotide sequence ID" value="NZ_JAGILA010000002.1"/>
</dbReference>